<dbReference type="GO" id="GO:0006633">
    <property type="term" value="P:fatty acid biosynthetic process"/>
    <property type="evidence" value="ECO:0007669"/>
    <property type="project" value="TreeGrafter"/>
</dbReference>
<dbReference type="InterPro" id="IPR029069">
    <property type="entry name" value="HotDog_dom_sf"/>
</dbReference>
<sequence length="139" mass="15993">MIKEHDTYDYNTVFTQKDAEVYAKLTDDYNPIHIDREYATATEFGRPVAQGVLILCAFAKVFGTMWPADKLAYFISQNVTYLRPVYIDEPYHIRFECTNVDHKRMIGTLVGTMRDKDGNSVVITEARIFSKEHFSAPAI</sequence>
<accession>A0A9D1J6U7</accession>
<dbReference type="Proteomes" id="UP000886744">
    <property type="component" value="Unassembled WGS sequence"/>
</dbReference>
<feature type="domain" description="MaoC-like" evidence="1">
    <location>
        <begin position="13"/>
        <end position="107"/>
    </location>
</feature>
<name>A0A9D1J6U7_9BACT</name>
<dbReference type="GO" id="GO:0019171">
    <property type="term" value="F:(3R)-hydroxyacyl-[acyl-carrier-protein] dehydratase activity"/>
    <property type="evidence" value="ECO:0007669"/>
    <property type="project" value="TreeGrafter"/>
</dbReference>
<evidence type="ECO:0000313" key="3">
    <source>
        <dbReference type="Proteomes" id="UP000886744"/>
    </source>
</evidence>
<gene>
    <name evidence="2" type="ORF">IAC94_05760</name>
</gene>
<protein>
    <recommendedName>
        <fullName evidence="1">MaoC-like domain-containing protein</fullName>
    </recommendedName>
</protein>
<proteinExistence type="predicted"/>
<dbReference type="Pfam" id="PF01575">
    <property type="entry name" value="MaoC_dehydratas"/>
    <property type="match status" value="1"/>
</dbReference>
<dbReference type="InterPro" id="IPR050965">
    <property type="entry name" value="UPF0336/Enoyl-CoA_hydratase"/>
</dbReference>
<reference evidence="2" key="1">
    <citation type="submission" date="2020-10" db="EMBL/GenBank/DDBJ databases">
        <authorList>
            <person name="Gilroy R."/>
        </authorList>
    </citation>
    <scope>NUCLEOTIDE SEQUENCE</scope>
    <source>
        <strain evidence="2">ChiHjej13B12-12457</strain>
    </source>
</reference>
<evidence type="ECO:0000259" key="1">
    <source>
        <dbReference type="Pfam" id="PF01575"/>
    </source>
</evidence>
<dbReference type="EMBL" id="DVHI01000072">
    <property type="protein sequence ID" value="HIR63010.1"/>
    <property type="molecule type" value="Genomic_DNA"/>
</dbReference>
<comment type="caution">
    <text evidence="2">The sequence shown here is derived from an EMBL/GenBank/DDBJ whole genome shotgun (WGS) entry which is preliminary data.</text>
</comment>
<dbReference type="AlphaFoldDB" id="A0A9D1J6U7"/>
<dbReference type="Gene3D" id="3.10.129.10">
    <property type="entry name" value="Hotdog Thioesterase"/>
    <property type="match status" value="1"/>
</dbReference>
<dbReference type="InterPro" id="IPR002539">
    <property type="entry name" value="MaoC-like_dom"/>
</dbReference>
<organism evidence="2 3">
    <name type="scientific">Candidatus Coprenecus avistercoris</name>
    <dbReference type="NCBI Taxonomy" id="2840730"/>
    <lineage>
        <taxon>Bacteria</taxon>
        <taxon>Pseudomonadati</taxon>
        <taxon>Bacteroidota</taxon>
        <taxon>Bacteroidia</taxon>
        <taxon>Bacteroidales</taxon>
        <taxon>Rikenellaceae</taxon>
        <taxon>Rikenellaceae incertae sedis</taxon>
        <taxon>Candidatus Coprenecus</taxon>
    </lineage>
</organism>
<dbReference type="PANTHER" id="PTHR43437:SF3">
    <property type="entry name" value="HYDROXYACYL-THIOESTER DEHYDRATASE TYPE 2, MITOCHONDRIAL"/>
    <property type="match status" value="1"/>
</dbReference>
<dbReference type="PANTHER" id="PTHR43437">
    <property type="entry name" value="HYDROXYACYL-THIOESTER DEHYDRATASE TYPE 2, MITOCHONDRIAL-RELATED"/>
    <property type="match status" value="1"/>
</dbReference>
<reference evidence="2" key="2">
    <citation type="journal article" date="2021" name="PeerJ">
        <title>Extensive microbial diversity within the chicken gut microbiome revealed by metagenomics and culture.</title>
        <authorList>
            <person name="Gilroy R."/>
            <person name="Ravi A."/>
            <person name="Getino M."/>
            <person name="Pursley I."/>
            <person name="Horton D.L."/>
            <person name="Alikhan N.F."/>
            <person name="Baker D."/>
            <person name="Gharbi K."/>
            <person name="Hall N."/>
            <person name="Watson M."/>
            <person name="Adriaenssens E.M."/>
            <person name="Foster-Nyarko E."/>
            <person name="Jarju S."/>
            <person name="Secka A."/>
            <person name="Antonio M."/>
            <person name="Oren A."/>
            <person name="Chaudhuri R.R."/>
            <person name="La Ragione R."/>
            <person name="Hildebrand F."/>
            <person name="Pallen M.J."/>
        </authorList>
    </citation>
    <scope>NUCLEOTIDE SEQUENCE</scope>
    <source>
        <strain evidence="2">ChiHjej13B12-12457</strain>
    </source>
</reference>
<dbReference type="SUPFAM" id="SSF54637">
    <property type="entry name" value="Thioesterase/thiol ester dehydrase-isomerase"/>
    <property type="match status" value="1"/>
</dbReference>
<evidence type="ECO:0000313" key="2">
    <source>
        <dbReference type="EMBL" id="HIR63010.1"/>
    </source>
</evidence>